<gene>
    <name evidence="3" type="ORF">P1P91_12875</name>
</gene>
<name>A0ABY9YXW1_9GAMM</name>
<accession>A0ABY9YXW1</accession>
<keyword evidence="2" id="KW-0812">Transmembrane</keyword>
<feature type="transmembrane region" description="Helical" evidence="2">
    <location>
        <begin position="32"/>
        <end position="57"/>
    </location>
</feature>
<feature type="region of interest" description="Disordered" evidence="1">
    <location>
        <begin position="1"/>
        <end position="24"/>
    </location>
</feature>
<evidence type="ECO:0000313" key="4">
    <source>
        <dbReference type="Proteomes" id="UP001301869"/>
    </source>
</evidence>
<keyword evidence="2" id="KW-0472">Membrane</keyword>
<dbReference type="Proteomes" id="UP001301869">
    <property type="component" value="Chromosome"/>
</dbReference>
<reference evidence="3 4" key="1">
    <citation type="submission" date="2023-03" db="EMBL/GenBank/DDBJ databases">
        <title>Halomonas sp. nov., isolated from Korean tranditional fermented seafood 'Jeotgal'.</title>
        <authorList>
            <person name="Kim B."/>
            <person name="Shin N.-R."/>
        </authorList>
    </citation>
    <scope>NUCLEOTIDE SEQUENCE [LARGE SCALE GENOMIC DNA]</scope>
    <source>
        <strain evidence="3 4">SG2L-4</strain>
    </source>
</reference>
<evidence type="ECO:0000313" key="3">
    <source>
        <dbReference type="EMBL" id="WNK19713.1"/>
    </source>
</evidence>
<organism evidence="3 4">
    <name type="scientific">Halomonas piscis</name>
    <dbReference type="NCBI Taxonomy" id="3031727"/>
    <lineage>
        <taxon>Bacteria</taxon>
        <taxon>Pseudomonadati</taxon>
        <taxon>Pseudomonadota</taxon>
        <taxon>Gammaproteobacteria</taxon>
        <taxon>Oceanospirillales</taxon>
        <taxon>Halomonadaceae</taxon>
        <taxon>Halomonas</taxon>
    </lineage>
</organism>
<sequence length="58" mass="6170">MAKDSRPGPARRGATRRKAERPAPAVGRLDRWLNAAVTIAVVTALIVGTAAVLAHWLL</sequence>
<keyword evidence="2" id="KW-1133">Transmembrane helix</keyword>
<evidence type="ECO:0000256" key="2">
    <source>
        <dbReference type="SAM" id="Phobius"/>
    </source>
</evidence>
<evidence type="ECO:0000256" key="1">
    <source>
        <dbReference type="SAM" id="MobiDB-lite"/>
    </source>
</evidence>
<dbReference type="RefSeq" id="WP_311883126.1">
    <property type="nucleotide sequence ID" value="NZ_CP119391.1"/>
</dbReference>
<proteinExistence type="predicted"/>
<keyword evidence="4" id="KW-1185">Reference proteome</keyword>
<dbReference type="EMBL" id="CP119391">
    <property type="protein sequence ID" value="WNK19713.1"/>
    <property type="molecule type" value="Genomic_DNA"/>
</dbReference>
<protein>
    <submittedName>
        <fullName evidence="3">Uncharacterized protein</fullName>
    </submittedName>
</protein>